<sequence length="69" mass="7518">MVVVAGKGIETPLAIVTILTNFFFLVPYIVVVGDYVQSFVPSAPLTLCKVVGSCFTMLPLSLFPDLRRL</sequence>
<protein>
    <submittedName>
        <fullName evidence="2">Uncharacterized protein</fullName>
    </submittedName>
</protein>
<dbReference type="Proteomes" id="UP000265618">
    <property type="component" value="Unassembled WGS sequence"/>
</dbReference>
<dbReference type="EMBL" id="BDIP01010923">
    <property type="protein sequence ID" value="GIQ92916.1"/>
    <property type="molecule type" value="Genomic_DNA"/>
</dbReference>
<dbReference type="AlphaFoldDB" id="A0A9K3DDR1"/>
<feature type="transmembrane region" description="Helical" evidence="1">
    <location>
        <begin position="12"/>
        <end position="31"/>
    </location>
</feature>
<keyword evidence="1" id="KW-0472">Membrane</keyword>
<evidence type="ECO:0000256" key="1">
    <source>
        <dbReference type="SAM" id="Phobius"/>
    </source>
</evidence>
<name>A0A9K3DDR1_9EUKA</name>
<feature type="non-terminal residue" evidence="2">
    <location>
        <position position="1"/>
    </location>
</feature>
<keyword evidence="1" id="KW-1133">Transmembrane helix</keyword>
<comment type="caution">
    <text evidence="2">The sequence shown here is derived from an EMBL/GenBank/DDBJ whole genome shotgun (WGS) entry which is preliminary data.</text>
</comment>
<accession>A0A9K3DDR1</accession>
<evidence type="ECO:0000313" key="2">
    <source>
        <dbReference type="EMBL" id="GIQ92916.1"/>
    </source>
</evidence>
<evidence type="ECO:0000313" key="3">
    <source>
        <dbReference type="Proteomes" id="UP000265618"/>
    </source>
</evidence>
<keyword evidence="3" id="KW-1185">Reference proteome</keyword>
<gene>
    <name evidence="2" type="ORF">KIPB_016992</name>
</gene>
<feature type="transmembrane region" description="Helical" evidence="1">
    <location>
        <begin position="43"/>
        <end position="63"/>
    </location>
</feature>
<keyword evidence="1" id="KW-0812">Transmembrane</keyword>
<organism evidence="2 3">
    <name type="scientific">Kipferlia bialata</name>
    <dbReference type="NCBI Taxonomy" id="797122"/>
    <lineage>
        <taxon>Eukaryota</taxon>
        <taxon>Metamonada</taxon>
        <taxon>Carpediemonas-like organisms</taxon>
        <taxon>Kipferlia</taxon>
    </lineage>
</organism>
<reference evidence="2 3" key="1">
    <citation type="journal article" date="2018" name="PLoS ONE">
        <title>The draft genome of Kipferlia bialata reveals reductive genome evolution in fornicate parasites.</title>
        <authorList>
            <person name="Tanifuji G."/>
            <person name="Takabayashi S."/>
            <person name="Kume K."/>
            <person name="Takagi M."/>
            <person name="Nakayama T."/>
            <person name="Kamikawa R."/>
            <person name="Inagaki Y."/>
            <person name="Hashimoto T."/>
        </authorList>
    </citation>
    <scope>NUCLEOTIDE SEQUENCE [LARGE SCALE GENOMIC DNA]</scope>
    <source>
        <strain evidence="2">NY0173</strain>
    </source>
</reference>
<proteinExistence type="predicted"/>